<protein>
    <submittedName>
        <fullName evidence="1">Uncharacterized protein</fullName>
    </submittedName>
</protein>
<organism evidence="1 2">
    <name type="scientific">Limnobaculum zhutongyuii</name>
    <dbReference type="NCBI Taxonomy" id="2498113"/>
    <lineage>
        <taxon>Bacteria</taxon>
        <taxon>Pseudomonadati</taxon>
        <taxon>Pseudomonadota</taxon>
        <taxon>Gammaproteobacteria</taxon>
        <taxon>Enterobacterales</taxon>
        <taxon>Budviciaceae</taxon>
        <taxon>Limnobaculum</taxon>
    </lineage>
</organism>
<accession>A0A411WGR9</accession>
<dbReference type="RefSeq" id="WP_130590482.1">
    <property type="nucleotide sequence ID" value="NZ_CP034752.1"/>
</dbReference>
<sequence length="93" mass="10293">MSPVNKNNAAFTGSLPKVESALLELTAQGINVTDVNLCQPSTPTIHVEYSPALTRFITERIAVYYAFGCKSGGKYKQAQYPLHGCRVVWTEYH</sequence>
<reference evidence="1 2" key="1">
    <citation type="submission" date="2019-03" db="EMBL/GenBank/DDBJ databases">
        <title>Pragia sp. nov. isolated from the gut tract of Carduelis flavirostris.</title>
        <authorList>
            <person name="Ge Y."/>
        </authorList>
    </citation>
    <scope>NUCLEOTIDE SEQUENCE [LARGE SCALE GENOMIC DNA]</scope>
    <source>
        <strain evidence="1 2">CF-458</strain>
    </source>
</reference>
<proteinExistence type="predicted"/>
<keyword evidence="2" id="KW-1185">Reference proteome</keyword>
<dbReference type="Proteomes" id="UP000293154">
    <property type="component" value="Chromosome"/>
</dbReference>
<evidence type="ECO:0000313" key="2">
    <source>
        <dbReference type="Proteomes" id="UP000293154"/>
    </source>
</evidence>
<gene>
    <name evidence="1" type="ORF">EKN56_03155</name>
</gene>
<dbReference type="OrthoDB" id="7065739at2"/>
<dbReference type="EMBL" id="CP034752">
    <property type="protein sequence ID" value="QBH95491.1"/>
    <property type="molecule type" value="Genomic_DNA"/>
</dbReference>
<dbReference type="AlphaFoldDB" id="A0A411WGR9"/>
<dbReference type="KEGG" id="prag:EKN56_03155"/>
<name>A0A411WGR9_9GAMM</name>
<evidence type="ECO:0000313" key="1">
    <source>
        <dbReference type="EMBL" id="QBH95491.1"/>
    </source>
</evidence>